<sequence length="92" mass="10434">MDSLVPRKAAFLFIVIVYASSISASFAGMPRKFISQPAKRIIVSTKEMPRMFFHSGGEARLIERVLKVRTNDYGRYDPSPTFVKPPFKLIPN</sequence>
<organism evidence="2 3">
    <name type="scientific">Spirodela intermedia</name>
    <name type="common">Intermediate duckweed</name>
    <dbReference type="NCBI Taxonomy" id="51605"/>
    <lineage>
        <taxon>Eukaryota</taxon>
        <taxon>Viridiplantae</taxon>
        <taxon>Streptophyta</taxon>
        <taxon>Embryophyta</taxon>
        <taxon>Tracheophyta</taxon>
        <taxon>Spermatophyta</taxon>
        <taxon>Magnoliopsida</taxon>
        <taxon>Liliopsida</taxon>
        <taxon>Araceae</taxon>
        <taxon>Lemnoideae</taxon>
        <taxon>Spirodela</taxon>
    </lineage>
</organism>
<dbReference type="InterPro" id="IPR038974">
    <property type="entry name" value="CIF1/2"/>
</dbReference>
<evidence type="ECO:0000313" key="1">
    <source>
        <dbReference type="EMBL" id="CAA2621466.1"/>
    </source>
</evidence>
<evidence type="ECO:0000313" key="2">
    <source>
        <dbReference type="EMBL" id="CAA7397538.1"/>
    </source>
</evidence>
<proteinExistence type="predicted"/>
<dbReference type="EMBL" id="LR746269">
    <property type="protein sequence ID" value="CAA7397538.1"/>
    <property type="molecule type" value="Genomic_DNA"/>
</dbReference>
<keyword evidence="3" id="KW-1185">Reference proteome</keyword>
<dbReference type="EMBL" id="LR743593">
    <property type="protein sequence ID" value="CAA2621466.1"/>
    <property type="molecule type" value="Genomic_DNA"/>
</dbReference>
<dbReference type="PANTHER" id="PTHR35290:SF2">
    <property type="entry name" value="PROTEIN CASPARIAN STRIP INTEGRITY FACTOR 1"/>
    <property type="match status" value="1"/>
</dbReference>
<gene>
    <name evidence="1" type="ORF">SI7747_06007562</name>
    <name evidence="2" type="ORF">SI8410_06008203</name>
</gene>
<reference evidence="2" key="1">
    <citation type="submission" date="2020-02" db="EMBL/GenBank/DDBJ databases">
        <authorList>
            <person name="Scholz U."/>
            <person name="Mascher M."/>
            <person name="Fiebig A."/>
        </authorList>
    </citation>
    <scope>NUCLEOTIDE SEQUENCE</scope>
</reference>
<dbReference type="AlphaFoldDB" id="A0A7I8KKC0"/>
<dbReference type="Proteomes" id="UP000663760">
    <property type="component" value="Chromosome 6"/>
</dbReference>
<accession>A0A7I8KKC0</accession>
<evidence type="ECO:0000313" key="3">
    <source>
        <dbReference type="Proteomes" id="UP000663760"/>
    </source>
</evidence>
<dbReference type="OrthoDB" id="1936508at2759"/>
<dbReference type="PANTHER" id="PTHR35290">
    <property type="entry name" value="PROTEIN CASPARIAN STRIP INTEGRITY FACTOR 1-RELATED"/>
    <property type="match status" value="1"/>
</dbReference>
<name>A0A7I8KKC0_SPIIN</name>
<protein>
    <submittedName>
        <fullName evidence="2">Uncharacterized protein</fullName>
    </submittedName>
</protein>